<feature type="domain" description="Phospholipase/carboxylesterase/thioesterase" evidence="2">
    <location>
        <begin position="64"/>
        <end position="215"/>
    </location>
</feature>
<keyword evidence="3" id="KW-0378">Hydrolase</keyword>
<reference evidence="4" key="1">
    <citation type="journal article" date="2019" name="Int. J. Syst. Evol. Microbiol.">
        <title>The Global Catalogue of Microorganisms (GCM) 10K type strain sequencing project: providing services to taxonomists for standard genome sequencing and annotation.</title>
        <authorList>
            <consortium name="The Broad Institute Genomics Platform"/>
            <consortium name="The Broad Institute Genome Sequencing Center for Infectious Disease"/>
            <person name="Wu L."/>
            <person name="Ma J."/>
        </authorList>
    </citation>
    <scope>NUCLEOTIDE SEQUENCE [LARGE SCALE GENOMIC DNA]</scope>
    <source>
        <strain evidence="4">KCTC 22437</strain>
    </source>
</reference>
<dbReference type="PANTHER" id="PTHR43037:SF1">
    <property type="entry name" value="BLL1128 PROTEIN"/>
    <property type="match status" value="1"/>
</dbReference>
<dbReference type="GO" id="GO:0016787">
    <property type="term" value="F:hydrolase activity"/>
    <property type="evidence" value="ECO:0007669"/>
    <property type="project" value="UniProtKB-KW"/>
</dbReference>
<dbReference type="InterPro" id="IPR050955">
    <property type="entry name" value="Plant_Biomass_Hydrol_Est"/>
</dbReference>
<keyword evidence="1" id="KW-0732">Signal</keyword>
<sequence>MIIAIAISSLLAFTASILFLYWGYASTPKAPRLSSKISREELMVGTEKRTYWKYVPGGRGEDKVPLVIVLHGSGIDGAKIRAWTGYEFDQLADQYGFAVAYPNGYRHNWNDIRKNAPFPAKKKNIDDVGFIRSLIESFRLSHNIDPQQVYIFGYSNGGMMALRLAISNPGLLAGIATVGANLPTPDNRTDNLQAPMPPVMMIHGTADRIIPYEGGRVNFFGKDLGNVLSTQATAEAFAESHHGHKTIKADHLPHLDPDDPTTVDRQIWLQGEQKVVELYTVHGGGHVVPQTVAKLPRLMGKVNRDIEAAREAIAFWGLDQP</sequence>
<evidence type="ECO:0000313" key="3">
    <source>
        <dbReference type="EMBL" id="MFD2874213.1"/>
    </source>
</evidence>
<dbReference type="EMBL" id="JBHUPD010000003">
    <property type="protein sequence ID" value="MFD2874213.1"/>
    <property type="molecule type" value="Genomic_DNA"/>
</dbReference>
<dbReference type="InterPro" id="IPR029058">
    <property type="entry name" value="AB_hydrolase_fold"/>
</dbReference>
<proteinExistence type="predicted"/>
<gene>
    <name evidence="3" type="ORF">ACFS5N_17150</name>
</gene>
<evidence type="ECO:0000313" key="4">
    <source>
        <dbReference type="Proteomes" id="UP001597557"/>
    </source>
</evidence>
<dbReference type="SUPFAM" id="SSF53474">
    <property type="entry name" value="alpha/beta-Hydrolases"/>
    <property type="match status" value="1"/>
</dbReference>
<dbReference type="InterPro" id="IPR003140">
    <property type="entry name" value="PLipase/COase/thioEstase"/>
</dbReference>
<comment type="caution">
    <text evidence="3">The sequence shown here is derived from an EMBL/GenBank/DDBJ whole genome shotgun (WGS) entry which is preliminary data.</text>
</comment>
<accession>A0ABW5YFQ6</accession>
<protein>
    <submittedName>
        <fullName evidence="3">Alpha/beta hydrolase family esterase</fullName>
    </submittedName>
</protein>
<dbReference type="Proteomes" id="UP001597557">
    <property type="component" value="Unassembled WGS sequence"/>
</dbReference>
<dbReference type="Pfam" id="PF02230">
    <property type="entry name" value="Abhydrolase_2"/>
    <property type="match status" value="1"/>
</dbReference>
<evidence type="ECO:0000256" key="1">
    <source>
        <dbReference type="ARBA" id="ARBA00022729"/>
    </source>
</evidence>
<name>A0ABW5YFQ6_9SPHI</name>
<keyword evidence="4" id="KW-1185">Reference proteome</keyword>
<dbReference type="PANTHER" id="PTHR43037">
    <property type="entry name" value="UNNAMED PRODUCT-RELATED"/>
    <property type="match status" value="1"/>
</dbReference>
<organism evidence="3 4">
    <name type="scientific">Mucilaginibacter ximonensis</name>
    <dbReference type="NCBI Taxonomy" id="538021"/>
    <lineage>
        <taxon>Bacteria</taxon>
        <taxon>Pseudomonadati</taxon>
        <taxon>Bacteroidota</taxon>
        <taxon>Sphingobacteriia</taxon>
        <taxon>Sphingobacteriales</taxon>
        <taxon>Sphingobacteriaceae</taxon>
        <taxon>Mucilaginibacter</taxon>
    </lineage>
</organism>
<evidence type="ECO:0000259" key="2">
    <source>
        <dbReference type="Pfam" id="PF02230"/>
    </source>
</evidence>
<dbReference type="Gene3D" id="3.40.50.1820">
    <property type="entry name" value="alpha/beta hydrolase"/>
    <property type="match status" value="1"/>
</dbReference>
<dbReference type="RefSeq" id="WP_377188438.1">
    <property type="nucleotide sequence ID" value="NZ_JBHUPD010000003.1"/>
</dbReference>